<dbReference type="VEuPathDB" id="FungiDB:MMYC01_205921"/>
<evidence type="ECO:0000313" key="3">
    <source>
        <dbReference type="Proteomes" id="UP000078237"/>
    </source>
</evidence>
<keyword evidence="3" id="KW-1185">Reference proteome</keyword>
<dbReference type="Proteomes" id="UP000078237">
    <property type="component" value="Unassembled WGS sequence"/>
</dbReference>
<dbReference type="AlphaFoldDB" id="A0A175W3U2"/>
<feature type="compositionally biased region" description="Polar residues" evidence="1">
    <location>
        <begin position="170"/>
        <end position="185"/>
    </location>
</feature>
<dbReference type="EMBL" id="LCTW02000140">
    <property type="protein sequence ID" value="KXX77920.1"/>
    <property type="molecule type" value="Genomic_DNA"/>
</dbReference>
<proteinExistence type="predicted"/>
<feature type="region of interest" description="Disordered" evidence="1">
    <location>
        <begin position="132"/>
        <end position="206"/>
    </location>
</feature>
<evidence type="ECO:0000256" key="1">
    <source>
        <dbReference type="SAM" id="MobiDB-lite"/>
    </source>
</evidence>
<feature type="compositionally biased region" description="Polar residues" evidence="1">
    <location>
        <begin position="21"/>
        <end position="33"/>
    </location>
</feature>
<organism evidence="2 3">
    <name type="scientific">Madurella mycetomatis</name>
    <dbReference type="NCBI Taxonomy" id="100816"/>
    <lineage>
        <taxon>Eukaryota</taxon>
        <taxon>Fungi</taxon>
        <taxon>Dikarya</taxon>
        <taxon>Ascomycota</taxon>
        <taxon>Pezizomycotina</taxon>
        <taxon>Sordariomycetes</taxon>
        <taxon>Sordariomycetidae</taxon>
        <taxon>Sordariales</taxon>
        <taxon>Sordariales incertae sedis</taxon>
        <taxon>Madurella</taxon>
    </lineage>
</organism>
<comment type="caution">
    <text evidence="2">The sequence shown here is derived from an EMBL/GenBank/DDBJ whole genome shotgun (WGS) entry which is preliminary data.</text>
</comment>
<reference evidence="2 3" key="1">
    <citation type="journal article" date="2016" name="Genome Announc.">
        <title>Genome Sequence of Madurella mycetomatis mm55, Isolated from a Human Mycetoma Case in Sudan.</title>
        <authorList>
            <person name="Smit S."/>
            <person name="Derks M.F."/>
            <person name="Bervoets S."/>
            <person name="Fahal A."/>
            <person name="van Leeuwen W."/>
            <person name="van Belkum A."/>
            <person name="van de Sande W.W."/>
        </authorList>
    </citation>
    <scope>NUCLEOTIDE SEQUENCE [LARGE SCALE GENOMIC DNA]</scope>
    <source>
        <strain evidence="3">mm55</strain>
    </source>
</reference>
<feature type="compositionally biased region" description="Low complexity" evidence="1">
    <location>
        <begin position="140"/>
        <end position="157"/>
    </location>
</feature>
<feature type="region of interest" description="Disordered" evidence="1">
    <location>
        <begin position="1"/>
        <end position="84"/>
    </location>
</feature>
<name>A0A175W3U2_9PEZI</name>
<dbReference type="OrthoDB" id="4590603at2759"/>
<feature type="compositionally biased region" description="Low complexity" evidence="1">
    <location>
        <begin position="56"/>
        <end position="76"/>
    </location>
</feature>
<evidence type="ECO:0000313" key="2">
    <source>
        <dbReference type="EMBL" id="KXX77920.1"/>
    </source>
</evidence>
<sequence length="206" mass="21273">MANQLPKGIPPVSSPDAAASEANSSVQVNLDASSNRHRSPSRTPEPSLARRATANSLSSFLSSQPPSQSSSQPGQSDRAPVEDVLRDLIAVTGLRSDAVNDVLHGVKRPHDGEAADEPVAKRDRLSEELARMAASHNRCSSPTATSTCSTTSAASNAPPAPGPHDAPVTGSVSQPVALATRSTLPVRNVGRPRPVEPATPSDDETG</sequence>
<gene>
    <name evidence="2" type="ORF">MMYC01_205921</name>
</gene>
<accession>A0A175W3U2</accession>
<feature type="compositionally biased region" description="Basic and acidic residues" evidence="1">
    <location>
        <begin position="108"/>
        <end position="120"/>
    </location>
</feature>
<protein>
    <submittedName>
        <fullName evidence="2">Uncharacterized protein</fullName>
    </submittedName>
</protein>
<feature type="region of interest" description="Disordered" evidence="1">
    <location>
        <begin position="97"/>
        <end position="120"/>
    </location>
</feature>